<dbReference type="PANTHER" id="PTHR21366">
    <property type="entry name" value="GLYOXALASE FAMILY PROTEIN"/>
    <property type="match status" value="1"/>
</dbReference>
<keyword evidence="2" id="KW-0560">Oxidoreductase</keyword>
<dbReference type="EMBL" id="LSLI01000010">
    <property type="protein sequence ID" value="KXS33130.1"/>
    <property type="molecule type" value="Genomic_DNA"/>
</dbReference>
<dbReference type="Proteomes" id="UP000070578">
    <property type="component" value="Unassembled WGS sequence"/>
</dbReference>
<comment type="caution">
    <text evidence="2">The sequence shown here is derived from an EMBL/GenBank/DDBJ whole genome shotgun (WGS) entry which is preliminary data.</text>
</comment>
<dbReference type="PANTHER" id="PTHR21366:SF22">
    <property type="entry name" value="VOC DOMAIN-CONTAINING PROTEIN"/>
    <property type="match status" value="1"/>
</dbReference>
<evidence type="ECO:0000259" key="1">
    <source>
        <dbReference type="PROSITE" id="PS51819"/>
    </source>
</evidence>
<name>A0A139BVX8_9PROT</name>
<dbReference type="Gene3D" id="3.10.180.10">
    <property type="entry name" value="2,3-Dihydroxybiphenyl 1,2-Dioxygenase, domain 1"/>
    <property type="match status" value="1"/>
</dbReference>
<dbReference type="PROSITE" id="PS51819">
    <property type="entry name" value="VOC"/>
    <property type="match status" value="1"/>
</dbReference>
<dbReference type="SUPFAM" id="SSF54593">
    <property type="entry name" value="Glyoxalase/Bleomycin resistance protein/Dihydroxybiphenyl dioxygenase"/>
    <property type="match status" value="1"/>
</dbReference>
<dbReference type="InterPro" id="IPR029068">
    <property type="entry name" value="Glyas_Bleomycin-R_OHBP_Dase"/>
</dbReference>
<dbReference type="GO" id="GO:0051213">
    <property type="term" value="F:dioxygenase activity"/>
    <property type="evidence" value="ECO:0007669"/>
    <property type="project" value="UniProtKB-KW"/>
</dbReference>
<proteinExistence type="predicted"/>
<feature type="domain" description="VOC" evidence="1">
    <location>
        <begin position="5"/>
        <end position="123"/>
    </location>
</feature>
<dbReference type="InterPro" id="IPR004360">
    <property type="entry name" value="Glyas_Fos-R_dOase_dom"/>
</dbReference>
<dbReference type="InterPro" id="IPR050383">
    <property type="entry name" value="GlyoxalaseI/FosfomycinResist"/>
</dbReference>
<dbReference type="Pfam" id="PF00903">
    <property type="entry name" value="Glyoxalase"/>
    <property type="match status" value="1"/>
</dbReference>
<dbReference type="InterPro" id="IPR037523">
    <property type="entry name" value="VOC_core"/>
</dbReference>
<evidence type="ECO:0000313" key="3">
    <source>
        <dbReference type="Proteomes" id="UP000070578"/>
    </source>
</evidence>
<keyword evidence="2" id="KW-0223">Dioxygenase</keyword>
<organism evidence="2 3">
    <name type="scientific">Candidatus Gallionella acididurans</name>
    <dbReference type="NCBI Taxonomy" id="1796491"/>
    <lineage>
        <taxon>Bacteria</taxon>
        <taxon>Pseudomonadati</taxon>
        <taxon>Pseudomonadota</taxon>
        <taxon>Betaproteobacteria</taxon>
        <taxon>Nitrosomonadales</taxon>
        <taxon>Gallionellaceae</taxon>
        <taxon>Gallionella</taxon>
    </lineage>
</organism>
<accession>A0A139BVX8</accession>
<dbReference type="CDD" id="cd07245">
    <property type="entry name" value="VOC_like"/>
    <property type="match status" value="1"/>
</dbReference>
<reference evidence="2 3" key="2">
    <citation type="submission" date="2016-03" db="EMBL/GenBank/DDBJ databases">
        <title>New uncultured bacterium of the family Gallionellaceae from acid mine drainage: description and reconstruction of genome based on metagenomic analysis of microbial community.</title>
        <authorList>
            <person name="Kadnikov V."/>
            <person name="Ivasenko D."/>
            <person name="Beletsky A."/>
            <person name="Mardanov A."/>
            <person name="Danilova E."/>
            <person name="Pimenov N."/>
            <person name="Karnachuk O."/>
            <person name="Ravin N."/>
        </authorList>
    </citation>
    <scope>NUCLEOTIDE SEQUENCE [LARGE SCALE GENOMIC DNA]</scope>
    <source>
        <strain evidence="2">ShG14-8</strain>
    </source>
</reference>
<sequence length="124" mass="13556">MIITGILHTSFLTSDLARSRAFYEGVLGLRPDPERPAMSYEGMWYDVAPNQQIHLLLLPDPEAGLQRPAYGGRDRHVALAVSDLGQLIARLERAGIACTLSSSGRCALFCRDPDGNALEFIENG</sequence>
<reference evidence="2 3" key="1">
    <citation type="submission" date="2016-02" db="EMBL/GenBank/DDBJ databases">
        <authorList>
            <person name="Wen L."/>
            <person name="He K."/>
            <person name="Yang H."/>
        </authorList>
    </citation>
    <scope>NUCLEOTIDE SEQUENCE [LARGE SCALE GENOMIC DNA]</scope>
    <source>
        <strain evidence="2">ShG14-8</strain>
    </source>
</reference>
<protein>
    <submittedName>
        <fullName evidence="2">Glyoxalase/bleomycin resistance protein/dioxygenase</fullName>
    </submittedName>
</protein>
<dbReference type="AlphaFoldDB" id="A0A139BVX8"/>
<evidence type="ECO:0000313" key="2">
    <source>
        <dbReference type="EMBL" id="KXS33130.1"/>
    </source>
</evidence>
<gene>
    <name evidence="2" type="ORF">AWT59_0687</name>
</gene>